<dbReference type="RefSeq" id="WP_190209292.1">
    <property type="nucleotide sequence ID" value="NZ_BNBO01000002.1"/>
</dbReference>
<dbReference type="EMBL" id="BNBO01000002">
    <property type="protein sequence ID" value="GHH61344.1"/>
    <property type="molecule type" value="Genomic_DNA"/>
</dbReference>
<reference evidence="2" key="2">
    <citation type="submission" date="2020-09" db="EMBL/GenBank/DDBJ databases">
        <authorList>
            <person name="Sun Q."/>
            <person name="Ohkuma M."/>
        </authorList>
    </citation>
    <scope>NUCLEOTIDE SEQUENCE</scope>
    <source>
        <strain evidence="2">JCM 4646</strain>
    </source>
</reference>
<dbReference type="CDD" id="cd04182">
    <property type="entry name" value="GT_2_like_f"/>
    <property type="match status" value="1"/>
</dbReference>
<keyword evidence="3" id="KW-1185">Reference proteome</keyword>
<feature type="domain" description="MobA-like NTP transferase" evidence="1">
    <location>
        <begin position="11"/>
        <end position="172"/>
    </location>
</feature>
<dbReference type="PANTHER" id="PTHR43777:SF1">
    <property type="entry name" value="MOLYBDENUM COFACTOR CYTIDYLYLTRANSFERASE"/>
    <property type="match status" value="1"/>
</dbReference>
<dbReference type="AlphaFoldDB" id="A0A919KL35"/>
<sequence>MEDQPQRAVAALVLAAGGGRRLGGRPKALLRHRDRPLVEHAVGVVRAGGCGPVTVVLGAAREQVRAEARLPDCRLVDNPDWESGMGSSLRAGLAALDPGTSAVLVMLVDTPGVTPAAVARLLAAHRAGAELAAAGYQGRRGHPVLIGARHFAEAAAGATGDAGARALLAAHAAAVTLVECADVAVPDDLDTPADLARWTSAR</sequence>
<protein>
    <submittedName>
        <fullName evidence="2">4-diphosphocytidyl-2C-methyl-D-erythritol synthase</fullName>
    </submittedName>
</protein>
<dbReference type="InterPro" id="IPR025877">
    <property type="entry name" value="MobA-like_NTP_Trfase"/>
</dbReference>
<reference evidence="2" key="1">
    <citation type="journal article" date="2014" name="Int. J. Syst. Evol. Microbiol.">
        <title>Complete genome sequence of Corynebacterium casei LMG S-19264T (=DSM 44701T), isolated from a smear-ripened cheese.</title>
        <authorList>
            <consortium name="US DOE Joint Genome Institute (JGI-PGF)"/>
            <person name="Walter F."/>
            <person name="Albersmeier A."/>
            <person name="Kalinowski J."/>
            <person name="Ruckert C."/>
        </authorList>
    </citation>
    <scope>NUCLEOTIDE SEQUENCE</scope>
    <source>
        <strain evidence="2">JCM 4646</strain>
    </source>
</reference>
<dbReference type="GO" id="GO:0016779">
    <property type="term" value="F:nucleotidyltransferase activity"/>
    <property type="evidence" value="ECO:0007669"/>
    <property type="project" value="UniProtKB-ARBA"/>
</dbReference>
<dbReference type="Gene3D" id="3.90.550.10">
    <property type="entry name" value="Spore Coat Polysaccharide Biosynthesis Protein SpsA, Chain A"/>
    <property type="match status" value="1"/>
</dbReference>
<evidence type="ECO:0000259" key="1">
    <source>
        <dbReference type="Pfam" id="PF12804"/>
    </source>
</evidence>
<dbReference type="Pfam" id="PF12804">
    <property type="entry name" value="NTP_transf_3"/>
    <property type="match status" value="1"/>
</dbReference>
<evidence type="ECO:0000313" key="3">
    <source>
        <dbReference type="Proteomes" id="UP000617734"/>
    </source>
</evidence>
<organism evidence="2 3">
    <name type="scientific">Kitasatospora indigofera</name>
    <dbReference type="NCBI Taxonomy" id="67307"/>
    <lineage>
        <taxon>Bacteria</taxon>
        <taxon>Bacillati</taxon>
        <taxon>Actinomycetota</taxon>
        <taxon>Actinomycetes</taxon>
        <taxon>Kitasatosporales</taxon>
        <taxon>Streptomycetaceae</taxon>
        <taxon>Kitasatospora</taxon>
    </lineage>
</organism>
<proteinExistence type="predicted"/>
<dbReference type="PANTHER" id="PTHR43777">
    <property type="entry name" value="MOLYBDENUM COFACTOR CYTIDYLYLTRANSFERASE"/>
    <property type="match status" value="1"/>
</dbReference>
<gene>
    <name evidence="2" type="ORF">GCM10018781_07600</name>
</gene>
<dbReference type="Proteomes" id="UP000617734">
    <property type="component" value="Unassembled WGS sequence"/>
</dbReference>
<dbReference type="GeneID" id="95351277"/>
<name>A0A919KL35_9ACTN</name>
<comment type="caution">
    <text evidence="2">The sequence shown here is derived from an EMBL/GenBank/DDBJ whole genome shotgun (WGS) entry which is preliminary data.</text>
</comment>
<dbReference type="InterPro" id="IPR029044">
    <property type="entry name" value="Nucleotide-diphossugar_trans"/>
</dbReference>
<accession>A0A919KL35</accession>
<dbReference type="SUPFAM" id="SSF53448">
    <property type="entry name" value="Nucleotide-diphospho-sugar transferases"/>
    <property type="match status" value="1"/>
</dbReference>
<evidence type="ECO:0000313" key="2">
    <source>
        <dbReference type="EMBL" id="GHH61344.1"/>
    </source>
</evidence>